<proteinExistence type="predicted"/>
<gene>
    <name evidence="1" type="ORF">CONPUDRAFT_166904</name>
</gene>
<keyword evidence="2" id="KW-1185">Reference proteome</keyword>
<dbReference type="Proteomes" id="UP000053558">
    <property type="component" value="Unassembled WGS sequence"/>
</dbReference>
<evidence type="ECO:0000313" key="1">
    <source>
        <dbReference type="EMBL" id="EIW79073.1"/>
    </source>
</evidence>
<sequence>MGPIRAEHCLEEEVDSANQSSTCLDPFQVLNSRETPSREYEYVRMLHEHAARPLAPTRFDAPSNLNTISVPVSGGSAVVFGSVQPPLPLEEAIVMRFGGAAAALVALFAAAFAVATPAPVPESSESSDVIACPVQPCDNPS</sequence>
<dbReference type="EMBL" id="JH711581">
    <property type="protein sequence ID" value="EIW79073.1"/>
    <property type="molecule type" value="Genomic_DNA"/>
</dbReference>
<comment type="caution">
    <text evidence="1">The sequence shown here is derived from an EMBL/GenBank/DDBJ whole genome shotgun (WGS) entry which is preliminary data.</text>
</comment>
<reference evidence="2" key="1">
    <citation type="journal article" date="2012" name="Science">
        <title>The Paleozoic origin of enzymatic lignin decomposition reconstructed from 31 fungal genomes.</title>
        <authorList>
            <person name="Floudas D."/>
            <person name="Binder M."/>
            <person name="Riley R."/>
            <person name="Barry K."/>
            <person name="Blanchette R.A."/>
            <person name="Henrissat B."/>
            <person name="Martinez A.T."/>
            <person name="Otillar R."/>
            <person name="Spatafora J.W."/>
            <person name="Yadav J.S."/>
            <person name="Aerts A."/>
            <person name="Benoit I."/>
            <person name="Boyd A."/>
            <person name="Carlson A."/>
            <person name="Copeland A."/>
            <person name="Coutinho P.M."/>
            <person name="de Vries R.P."/>
            <person name="Ferreira P."/>
            <person name="Findley K."/>
            <person name="Foster B."/>
            <person name="Gaskell J."/>
            <person name="Glotzer D."/>
            <person name="Gorecki P."/>
            <person name="Heitman J."/>
            <person name="Hesse C."/>
            <person name="Hori C."/>
            <person name="Igarashi K."/>
            <person name="Jurgens J.A."/>
            <person name="Kallen N."/>
            <person name="Kersten P."/>
            <person name="Kohler A."/>
            <person name="Kuees U."/>
            <person name="Kumar T.K.A."/>
            <person name="Kuo A."/>
            <person name="LaButti K."/>
            <person name="Larrondo L.F."/>
            <person name="Lindquist E."/>
            <person name="Ling A."/>
            <person name="Lombard V."/>
            <person name="Lucas S."/>
            <person name="Lundell T."/>
            <person name="Martin R."/>
            <person name="McLaughlin D.J."/>
            <person name="Morgenstern I."/>
            <person name="Morin E."/>
            <person name="Murat C."/>
            <person name="Nagy L.G."/>
            <person name="Nolan M."/>
            <person name="Ohm R.A."/>
            <person name="Patyshakuliyeva A."/>
            <person name="Rokas A."/>
            <person name="Ruiz-Duenas F.J."/>
            <person name="Sabat G."/>
            <person name="Salamov A."/>
            <person name="Samejima M."/>
            <person name="Schmutz J."/>
            <person name="Slot J.C."/>
            <person name="St John F."/>
            <person name="Stenlid J."/>
            <person name="Sun H."/>
            <person name="Sun S."/>
            <person name="Syed K."/>
            <person name="Tsang A."/>
            <person name="Wiebenga A."/>
            <person name="Young D."/>
            <person name="Pisabarro A."/>
            <person name="Eastwood D.C."/>
            <person name="Martin F."/>
            <person name="Cullen D."/>
            <person name="Grigoriev I.V."/>
            <person name="Hibbett D.S."/>
        </authorList>
    </citation>
    <scope>NUCLEOTIDE SEQUENCE [LARGE SCALE GENOMIC DNA]</scope>
    <source>
        <strain evidence="2">RWD-64-598 SS2</strain>
    </source>
</reference>
<protein>
    <submittedName>
        <fullName evidence="1">Uncharacterized protein</fullName>
    </submittedName>
</protein>
<accession>A0A5M3MIY1</accession>
<organism evidence="1 2">
    <name type="scientific">Coniophora puteana (strain RWD-64-598)</name>
    <name type="common">Brown rot fungus</name>
    <dbReference type="NCBI Taxonomy" id="741705"/>
    <lineage>
        <taxon>Eukaryota</taxon>
        <taxon>Fungi</taxon>
        <taxon>Dikarya</taxon>
        <taxon>Basidiomycota</taxon>
        <taxon>Agaricomycotina</taxon>
        <taxon>Agaricomycetes</taxon>
        <taxon>Agaricomycetidae</taxon>
        <taxon>Boletales</taxon>
        <taxon>Coniophorineae</taxon>
        <taxon>Coniophoraceae</taxon>
        <taxon>Coniophora</taxon>
    </lineage>
</organism>
<dbReference type="GeneID" id="19205674"/>
<name>A0A5M3MIY1_CONPW</name>
<evidence type="ECO:0000313" key="2">
    <source>
        <dbReference type="Proteomes" id="UP000053558"/>
    </source>
</evidence>
<dbReference type="AlphaFoldDB" id="A0A5M3MIY1"/>
<dbReference type="RefSeq" id="XP_007770800.1">
    <property type="nucleotide sequence ID" value="XM_007772610.1"/>
</dbReference>
<dbReference type="KEGG" id="cput:CONPUDRAFT_166904"/>